<dbReference type="InterPro" id="IPR004358">
    <property type="entry name" value="Sig_transdc_His_kin-like_C"/>
</dbReference>
<evidence type="ECO:0000259" key="17">
    <source>
        <dbReference type="PROSITE" id="PS50885"/>
    </source>
</evidence>
<keyword evidence="12 15" id="KW-1133">Transmembrane helix</keyword>
<evidence type="ECO:0000256" key="1">
    <source>
        <dbReference type="ARBA" id="ARBA00000085"/>
    </source>
</evidence>
<keyword evidence="9" id="KW-0547">Nucleotide-binding</keyword>
<dbReference type="PANTHER" id="PTHR45528:SF12">
    <property type="entry name" value="SENSOR HISTIDINE KINASE ARSS"/>
    <property type="match status" value="1"/>
</dbReference>
<keyword evidence="19" id="KW-1185">Reference proteome</keyword>
<name>A0ABY3ZRT6_9STAP</name>
<organism evidence="18 19">
    <name type="scientific">Macrococcus armenti</name>
    <dbReference type="NCBI Taxonomy" id="2875764"/>
    <lineage>
        <taxon>Bacteria</taxon>
        <taxon>Bacillati</taxon>
        <taxon>Bacillota</taxon>
        <taxon>Bacilli</taxon>
        <taxon>Bacillales</taxon>
        <taxon>Staphylococcaceae</taxon>
        <taxon>Macrococcus</taxon>
    </lineage>
</organism>
<dbReference type="Gene3D" id="3.30.565.10">
    <property type="entry name" value="Histidine kinase-like ATPase, C-terminal domain"/>
    <property type="match status" value="1"/>
</dbReference>
<feature type="domain" description="Histidine kinase" evidence="16">
    <location>
        <begin position="240"/>
        <end position="456"/>
    </location>
</feature>
<keyword evidence="8 15" id="KW-0812">Transmembrane</keyword>
<dbReference type="InterPro" id="IPR005467">
    <property type="entry name" value="His_kinase_dom"/>
</dbReference>
<dbReference type="SUPFAM" id="SSF55874">
    <property type="entry name" value="ATPase domain of HSP90 chaperone/DNA topoisomerase II/histidine kinase"/>
    <property type="match status" value="1"/>
</dbReference>
<feature type="domain" description="HAMP" evidence="17">
    <location>
        <begin position="179"/>
        <end position="232"/>
    </location>
</feature>
<evidence type="ECO:0000256" key="5">
    <source>
        <dbReference type="ARBA" id="ARBA00022475"/>
    </source>
</evidence>
<dbReference type="Pfam" id="PF00512">
    <property type="entry name" value="HisKA"/>
    <property type="match status" value="1"/>
</dbReference>
<evidence type="ECO:0000259" key="16">
    <source>
        <dbReference type="PROSITE" id="PS50109"/>
    </source>
</evidence>
<evidence type="ECO:0000256" key="8">
    <source>
        <dbReference type="ARBA" id="ARBA00022692"/>
    </source>
</evidence>
<accession>A0ABY3ZRT6</accession>
<evidence type="ECO:0000256" key="7">
    <source>
        <dbReference type="ARBA" id="ARBA00022679"/>
    </source>
</evidence>
<dbReference type="Pfam" id="PF18719">
    <property type="entry name" value="ArlS_N"/>
    <property type="match status" value="1"/>
</dbReference>
<dbReference type="PROSITE" id="PS50109">
    <property type="entry name" value="HIS_KIN"/>
    <property type="match status" value="1"/>
</dbReference>
<evidence type="ECO:0000256" key="3">
    <source>
        <dbReference type="ARBA" id="ARBA00012438"/>
    </source>
</evidence>
<dbReference type="InterPro" id="IPR003660">
    <property type="entry name" value="HAMP_dom"/>
</dbReference>
<evidence type="ECO:0000256" key="4">
    <source>
        <dbReference type="ARBA" id="ARBA00015735"/>
    </source>
</evidence>
<evidence type="ECO:0000313" key="18">
    <source>
        <dbReference type="EMBL" id="UOB19609.1"/>
    </source>
</evidence>
<dbReference type="InterPro" id="IPR036890">
    <property type="entry name" value="HATPase_C_sf"/>
</dbReference>
<evidence type="ECO:0000313" key="19">
    <source>
        <dbReference type="Proteomes" id="UP000830343"/>
    </source>
</evidence>
<evidence type="ECO:0000256" key="12">
    <source>
        <dbReference type="ARBA" id="ARBA00022989"/>
    </source>
</evidence>
<dbReference type="InterPro" id="IPR003594">
    <property type="entry name" value="HATPase_dom"/>
</dbReference>
<dbReference type="Pfam" id="PF02518">
    <property type="entry name" value="HATPase_c"/>
    <property type="match status" value="1"/>
</dbReference>
<evidence type="ECO:0000256" key="9">
    <source>
        <dbReference type="ARBA" id="ARBA00022741"/>
    </source>
</evidence>
<dbReference type="SUPFAM" id="SSF158472">
    <property type="entry name" value="HAMP domain-like"/>
    <property type="match status" value="1"/>
</dbReference>
<dbReference type="RefSeq" id="WP_243365018.1">
    <property type="nucleotide sequence ID" value="NZ_CP094348.1"/>
</dbReference>
<proteinExistence type="predicted"/>
<dbReference type="InterPro" id="IPR050398">
    <property type="entry name" value="HssS/ArlS-like"/>
</dbReference>
<keyword evidence="7" id="KW-0808">Transferase</keyword>
<comment type="catalytic activity">
    <reaction evidence="1">
        <text>ATP + protein L-histidine = ADP + protein N-phospho-L-histidine.</text>
        <dbReference type="EC" id="2.7.13.3"/>
    </reaction>
</comment>
<dbReference type="SMART" id="SM00388">
    <property type="entry name" value="HisKA"/>
    <property type="match status" value="1"/>
</dbReference>
<feature type="transmembrane region" description="Helical" evidence="15">
    <location>
        <begin position="151"/>
        <end position="177"/>
    </location>
</feature>
<dbReference type="CDD" id="cd00075">
    <property type="entry name" value="HATPase"/>
    <property type="match status" value="1"/>
</dbReference>
<dbReference type="SMART" id="SM00387">
    <property type="entry name" value="HATPase_c"/>
    <property type="match status" value="1"/>
</dbReference>
<reference evidence="18" key="1">
    <citation type="submission" date="2022-03" db="EMBL/GenBank/DDBJ databases">
        <authorList>
            <person name="Vrbovska V."/>
            <person name="Kovarovic V."/>
            <person name="Botka T."/>
            <person name="Pantucek R."/>
        </authorList>
    </citation>
    <scope>NUCLEOTIDE SEQUENCE</scope>
    <source>
        <strain evidence="18">CCM 2609</strain>
    </source>
</reference>
<protein>
    <recommendedName>
        <fullName evidence="4">Signal transduction histidine-protein kinase ArlS</fullName>
        <ecNumber evidence="3">2.7.13.3</ecNumber>
    </recommendedName>
</protein>
<dbReference type="PROSITE" id="PS50885">
    <property type="entry name" value="HAMP"/>
    <property type="match status" value="1"/>
</dbReference>
<feature type="transmembrane region" description="Helical" evidence="15">
    <location>
        <begin position="12"/>
        <end position="37"/>
    </location>
</feature>
<evidence type="ECO:0000256" key="6">
    <source>
        <dbReference type="ARBA" id="ARBA00022553"/>
    </source>
</evidence>
<dbReference type="InterPro" id="IPR036097">
    <property type="entry name" value="HisK_dim/P_sf"/>
</dbReference>
<dbReference type="CDD" id="cd00082">
    <property type="entry name" value="HisKA"/>
    <property type="match status" value="1"/>
</dbReference>
<keyword evidence="5" id="KW-1003">Cell membrane</keyword>
<dbReference type="EC" id="2.7.13.3" evidence="3"/>
<dbReference type="GO" id="GO:0016301">
    <property type="term" value="F:kinase activity"/>
    <property type="evidence" value="ECO:0007669"/>
    <property type="project" value="UniProtKB-KW"/>
</dbReference>
<keyword evidence="10 18" id="KW-0418">Kinase</keyword>
<dbReference type="SUPFAM" id="SSF47384">
    <property type="entry name" value="Homodimeric domain of signal transducing histidine kinase"/>
    <property type="match status" value="1"/>
</dbReference>
<evidence type="ECO:0000256" key="15">
    <source>
        <dbReference type="SAM" id="Phobius"/>
    </source>
</evidence>
<evidence type="ECO:0000256" key="14">
    <source>
        <dbReference type="ARBA" id="ARBA00023136"/>
    </source>
</evidence>
<keyword evidence="13" id="KW-0902">Two-component regulatory system</keyword>
<evidence type="ECO:0000256" key="2">
    <source>
        <dbReference type="ARBA" id="ARBA00004651"/>
    </source>
</evidence>
<dbReference type="SMART" id="SM00304">
    <property type="entry name" value="HAMP"/>
    <property type="match status" value="1"/>
</dbReference>
<dbReference type="Gene3D" id="6.10.340.10">
    <property type="match status" value="1"/>
</dbReference>
<sequence length="456" mass="52863">MIKPQSLRIKWMLLTTTISFVVFMLFSCLIIFLISVYQKEHEEKSAYKNLSDISVILESRNIAELKVEDIVKALPKEDTLIYFNRQGDEIFKISGDALNPVDVKFNPTTKSVIRDEMYHDKSYVTIYTPFRNANFNGYLVLVHSLSNYNNIIEFLIVISTFSSLMGLLLTALLSYIFSGQITKPIRMIALKMQQIKRDGFQKKLQLETQYNETNDLIHTFNSMMSQLELSFEQQKQFVEDASHELRTPLQIINGHLNLIKRWGKHNPDILEESLSISIEEMNRISKLVEELLILSKDLSYVDKSNIEAIDINGEIKSRMNAFSQLKPDYNFEFHSVLDKIELIINRYHFEQILTIFLDNAIKYDQTNKHITIRTSKKSKMIQIEIIDNGEGIPKNDLNNIFDRFYRVDKSRARTKGGNGLGLSIAKKLIESYSGNVRIESEVDVFTKVIIQFPSRP</sequence>
<dbReference type="PROSITE" id="PS51257">
    <property type="entry name" value="PROKAR_LIPOPROTEIN"/>
    <property type="match status" value="1"/>
</dbReference>
<dbReference type="EMBL" id="CP094348">
    <property type="protein sequence ID" value="UOB19609.1"/>
    <property type="molecule type" value="Genomic_DNA"/>
</dbReference>
<dbReference type="Proteomes" id="UP000830343">
    <property type="component" value="Chromosome"/>
</dbReference>
<keyword evidence="14 15" id="KW-0472">Membrane</keyword>
<keyword evidence="11" id="KW-0067">ATP-binding</keyword>
<reference evidence="18" key="2">
    <citation type="submission" date="2022-04" db="EMBL/GenBank/DDBJ databases">
        <title>Antimicrobial genetic elements in methicillin-resistant Macrococcus armenti.</title>
        <authorList>
            <person name="Keller J.E."/>
            <person name="Schwendener S."/>
            <person name="Pantucek R."/>
            <person name="Perreten V."/>
        </authorList>
    </citation>
    <scope>NUCLEOTIDE SEQUENCE</scope>
    <source>
        <strain evidence="18">CCM 2609</strain>
    </source>
</reference>
<dbReference type="Gene3D" id="1.10.287.130">
    <property type="match status" value="1"/>
</dbReference>
<evidence type="ECO:0000256" key="11">
    <source>
        <dbReference type="ARBA" id="ARBA00022840"/>
    </source>
</evidence>
<comment type="subcellular location">
    <subcellularLocation>
        <location evidence="2">Cell membrane</location>
        <topology evidence="2">Multi-pass membrane protein</topology>
    </subcellularLocation>
</comment>
<dbReference type="PRINTS" id="PR00344">
    <property type="entry name" value="BCTRLSENSOR"/>
</dbReference>
<evidence type="ECO:0000256" key="10">
    <source>
        <dbReference type="ARBA" id="ARBA00022777"/>
    </source>
</evidence>
<dbReference type="PANTHER" id="PTHR45528">
    <property type="entry name" value="SENSOR HISTIDINE KINASE CPXA"/>
    <property type="match status" value="1"/>
</dbReference>
<keyword evidence="6" id="KW-0597">Phosphoprotein</keyword>
<evidence type="ECO:0000256" key="13">
    <source>
        <dbReference type="ARBA" id="ARBA00023012"/>
    </source>
</evidence>
<dbReference type="InterPro" id="IPR041610">
    <property type="entry name" value="ArlS_N"/>
</dbReference>
<dbReference type="InterPro" id="IPR003661">
    <property type="entry name" value="HisK_dim/P_dom"/>
</dbReference>
<gene>
    <name evidence="18" type="ORF">MRZ06_06000</name>
</gene>